<reference evidence="6" key="1">
    <citation type="journal article" date="2019" name="Int. J. Syst. Evol. Microbiol.">
        <title>The Global Catalogue of Microorganisms (GCM) 10K type strain sequencing project: providing services to taxonomists for standard genome sequencing and annotation.</title>
        <authorList>
            <consortium name="The Broad Institute Genomics Platform"/>
            <consortium name="The Broad Institute Genome Sequencing Center for Infectious Disease"/>
            <person name="Wu L."/>
            <person name="Ma J."/>
        </authorList>
    </citation>
    <scope>NUCLEOTIDE SEQUENCE [LARGE SCALE GENOMIC DNA]</scope>
    <source>
        <strain evidence="6">JCM 1490</strain>
    </source>
</reference>
<feature type="domain" description="Glycosyltransferase 2-like" evidence="4">
    <location>
        <begin position="11"/>
        <end position="175"/>
    </location>
</feature>
<dbReference type="InterPro" id="IPR001173">
    <property type="entry name" value="Glyco_trans_2-like"/>
</dbReference>
<name>A0ABW2QB37_9MICO</name>
<dbReference type="InterPro" id="IPR029044">
    <property type="entry name" value="Nucleotide-diphossugar_trans"/>
</dbReference>
<dbReference type="RefSeq" id="WP_382396240.1">
    <property type="nucleotide sequence ID" value="NZ_JBHTCQ010000004.1"/>
</dbReference>
<dbReference type="EMBL" id="JBHTCQ010000004">
    <property type="protein sequence ID" value="MFC7406706.1"/>
    <property type="molecule type" value="Genomic_DNA"/>
</dbReference>
<evidence type="ECO:0000256" key="3">
    <source>
        <dbReference type="ARBA" id="ARBA00022679"/>
    </source>
</evidence>
<organism evidence="5 6">
    <name type="scientific">Georgenia alba</name>
    <dbReference type="NCBI Taxonomy" id="2233858"/>
    <lineage>
        <taxon>Bacteria</taxon>
        <taxon>Bacillati</taxon>
        <taxon>Actinomycetota</taxon>
        <taxon>Actinomycetes</taxon>
        <taxon>Micrococcales</taxon>
        <taxon>Bogoriellaceae</taxon>
        <taxon>Georgenia</taxon>
    </lineage>
</organism>
<evidence type="ECO:0000259" key="4">
    <source>
        <dbReference type="Pfam" id="PF00535"/>
    </source>
</evidence>
<gene>
    <name evidence="5" type="ORF">ACFQQL_16420</name>
</gene>
<dbReference type="InterPro" id="IPR039528">
    <property type="entry name" value="DPM1-like"/>
</dbReference>
<comment type="caution">
    <text evidence="5">The sequence shown here is derived from an EMBL/GenBank/DDBJ whole genome shotgun (WGS) entry which is preliminary data.</text>
</comment>
<evidence type="ECO:0000256" key="2">
    <source>
        <dbReference type="ARBA" id="ARBA00022676"/>
    </source>
</evidence>
<dbReference type="PANTHER" id="PTHR43398">
    <property type="entry name" value="DOLICHOL-PHOSPHATE MANNOSYLTRANSFERASE SUBUNIT 1"/>
    <property type="match status" value="1"/>
</dbReference>
<comment type="similarity">
    <text evidence="1">Belongs to the glycosyltransferase 2 family.</text>
</comment>
<dbReference type="Gene3D" id="3.90.550.10">
    <property type="entry name" value="Spore Coat Polysaccharide Biosynthesis Protein SpsA, Chain A"/>
    <property type="match status" value="1"/>
</dbReference>
<sequence length="264" mass="28951">MSEGEPRRVLVIIPTYDERDTLPEALRRLRAAVPEADVLVVDDASPDGTGEVADAAAADDAAIHVLHRPGKDGLGRAYVEGFGWALSRGYATVVEMDADGSHRPEDLPRLLARASRSDRPDLVLGSRWVPGGRVVNWPSHRQLLSRGGNAWVRLALGVTVHDATGGYRVFRAETLRGLPLAEIESQGYCFQVDMVWRVERAGGRVVEVPITFVERAEGRSKMSRAIVAEALWRTTAWGVARRAGQLGALARRLARRRRPAGGRR</sequence>
<keyword evidence="6" id="KW-1185">Reference proteome</keyword>
<accession>A0ABW2QB37</accession>
<protein>
    <submittedName>
        <fullName evidence="5">Polyprenol monophosphomannose synthase</fullName>
    </submittedName>
</protein>
<evidence type="ECO:0000256" key="1">
    <source>
        <dbReference type="ARBA" id="ARBA00006739"/>
    </source>
</evidence>
<dbReference type="PANTHER" id="PTHR43398:SF1">
    <property type="entry name" value="DOLICHOL-PHOSPHATE MANNOSYLTRANSFERASE SUBUNIT 1"/>
    <property type="match status" value="1"/>
</dbReference>
<dbReference type="SUPFAM" id="SSF53448">
    <property type="entry name" value="Nucleotide-diphospho-sugar transferases"/>
    <property type="match status" value="1"/>
</dbReference>
<dbReference type="Pfam" id="PF00535">
    <property type="entry name" value="Glycos_transf_2"/>
    <property type="match status" value="1"/>
</dbReference>
<dbReference type="CDD" id="cd06442">
    <property type="entry name" value="DPM1_like"/>
    <property type="match status" value="1"/>
</dbReference>
<proteinExistence type="inferred from homology"/>
<keyword evidence="2" id="KW-0328">Glycosyltransferase</keyword>
<evidence type="ECO:0000313" key="6">
    <source>
        <dbReference type="Proteomes" id="UP001596455"/>
    </source>
</evidence>
<evidence type="ECO:0000313" key="5">
    <source>
        <dbReference type="EMBL" id="MFC7406706.1"/>
    </source>
</evidence>
<dbReference type="Proteomes" id="UP001596455">
    <property type="component" value="Unassembled WGS sequence"/>
</dbReference>
<keyword evidence="3" id="KW-0808">Transferase</keyword>